<keyword evidence="3 5" id="KW-1133">Transmembrane helix</keyword>
<evidence type="ECO:0000256" key="5">
    <source>
        <dbReference type="SAM" id="Phobius"/>
    </source>
</evidence>
<dbReference type="OrthoDB" id="1679205at2"/>
<keyword evidence="2 5" id="KW-0812">Transmembrane</keyword>
<evidence type="ECO:0000256" key="1">
    <source>
        <dbReference type="ARBA" id="ARBA00022475"/>
    </source>
</evidence>
<keyword evidence="7" id="KW-1185">Reference proteome</keyword>
<protein>
    <submittedName>
        <fullName evidence="6">Putative Mn2+ efflux pump MntP</fullName>
    </submittedName>
</protein>
<dbReference type="InterPro" id="IPR003810">
    <property type="entry name" value="Mntp/YtaF"/>
</dbReference>
<accession>A0A1G5IN15</accession>
<dbReference type="STRING" id="1120976.SAMN03080606_02465"/>
<dbReference type="EMBL" id="FMUS01000015">
    <property type="protein sequence ID" value="SCY77413.1"/>
    <property type="molecule type" value="Genomic_DNA"/>
</dbReference>
<evidence type="ECO:0000256" key="2">
    <source>
        <dbReference type="ARBA" id="ARBA00022692"/>
    </source>
</evidence>
<keyword evidence="4 5" id="KW-0472">Membrane</keyword>
<evidence type="ECO:0000256" key="4">
    <source>
        <dbReference type="ARBA" id="ARBA00023136"/>
    </source>
</evidence>
<sequence length="182" mass="19666">MNLGQIILLAVSSNLDDLGVGFSLGLKERVCNSFISVIALISAITMLVGLLVGQQVSRFLTHKTASYISASVFILLGAWFVLQGLKSQSKEYNTEVAIKKSTMKSAIILGIALGIDSITLGVSAGLVYYPILMTTLFAGITSFLFIWAGSKFGNKISIGFIREKADFIAAILLFFLGIFQLW</sequence>
<dbReference type="PANTHER" id="PTHR35529">
    <property type="entry name" value="MANGANESE EFFLUX PUMP MNTP-RELATED"/>
    <property type="match status" value="1"/>
</dbReference>
<gene>
    <name evidence="6" type="ORF">SAMN03080606_02465</name>
</gene>
<dbReference type="RefSeq" id="WP_091543806.1">
    <property type="nucleotide sequence ID" value="NZ_FMUS01000015.1"/>
</dbReference>
<name>A0A1G5IN15_9FIRM</name>
<reference evidence="6 7" key="1">
    <citation type="submission" date="2016-10" db="EMBL/GenBank/DDBJ databases">
        <authorList>
            <person name="de Groot N.N."/>
        </authorList>
    </citation>
    <scope>NUCLEOTIDE SEQUENCE [LARGE SCALE GENOMIC DNA]</scope>
    <source>
        <strain evidence="6 7">DSM 18978</strain>
    </source>
</reference>
<dbReference type="PANTHER" id="PTHR35529:SF2">
    <property type="entry name" value="SPORULATION PROTEIN YTAF-RELATED"/>
    <property type="match status" value="1"/>
</dbReference>
<organism evidence="6 7">
    <name type="scientific">Alkaliphilus peptidifermentans DSM 18978</name>
    <dbReference type="NCBI Taxonomy" id="1120976"/>
    <lineage>
        <taxon>Bacteria</taxon>
        <taxon>Bacillati</taxon>
        <taxon>Bacillota</taxon>
        <taxon>Clostridia</taxon>
        <taxon>Peptostreptococcales</taxon>
        <taxon>Natronincolaceae</taxon>
        <taxon>Alkaliphilus</taxon>
    </lineage>
</organism>
<evidence type="ECO:0000313" key="7">
    <source>
        <dbReference type="Proteomes" id="UP000198636"/>
    </source>
</evidence>
<evidence type="ECO:0000256" key="3">
    <source>
        <dbReference type="ARBA" id="ARBA00022989"/>
    </source>
</evidence>
<evidence type="ECO:0000313" key="6">
    <source>
        <dbReference type="EMBL" id="SCY77413.1"/>
    </source>
</evidence>
<feature type="transmembrane region" description="Helical" evidence="5">
    <location>
        <begin position="165"/>
        <end position="181"/>
    </location>
</feature>
<feature type="transmembrane region" description="Helical" evidence="5">
    <location>
        <begin position="106"/>
        <end position="129"/>
    </location>
</feature>
<feature type="transmembrane region" description="Helical" evidence="5">
    <location>
        <begin position="135"/>
        <end position="153"/>
    </location>
</feature>
<feature type="transmembrane region" description="Helical" evidence="5">
    <location>
        <begin position="65"/>
        <end position="85"/>
    </location>
</feature>
<feature type="transmembrane region" description="Helical" evidence="5">
    <location>
        <begin position="33"/>
        <end position="53"/>
    </location>
</feature>
<dbReference type="Pfam" id="PF02659">
    <property type="entry name" value="Mntp"/>
    <property type="match status" value="1"/>
</dbReference>
<proteinExistence type="predicted"/>
<dbReference type="Proteomes" id="UP000198636">
    <property type="component" value="Unassembled WGS sequence"/>
</dbReference>
<keyword evidence="1" id="KW-1003">Cell membrane</keyword>
<dbReference type="AlphaFoldDB" id="A0A1G5IN15"/>